<dbReference type="Proteomes" id="UP000692954">
    <property type="component" value="Unassembled WGS sequence"/>
</dbReference>
<feature type="region of interest" description="Disordered" evidence="1">
    <location>
        <begin position="214"/>
        <end position="243"/>
    </location>
</feature>
<evidence type="ECO:0000256" key="1">
    <source>
        <dbReference type="SAM" id="MobiDB-lite"/>
    </source>
</evidence>
<reference evidence="2" key="1">
    <citation type="submission" date="2021-01" db="EMBL/GenBank/DDBJ databases">
        <authorList>
            <consortium name="Genoscope - CEA"/>
            <person name="William W."/>
        </authorList>
    </citation>
    <scope>NUCLEOTIDE SEQUENCE</scope>
</reference>
<sequence>MQTLHQKSLTESQIINNNASFSIHQTLRKFNPSKFLNNLEQLDDIQTIQQTHQHNENTQQIQPQTEPFHSRFPKIESNLSQNISKPLNLMPLSKHNQLKSQLANIFSKNHEKSDNHIILPGLHKKRKESQLLIQMIEQQISFPNQDTQTSRTKRFQRKRDQLTEIQTNLDNQNNLLKENSQLDVSNNNHKKVDFHKRVKVINLENGRIATEVIKEEDEQKSPNKSKRKFVSQKTKFYQVDTNP</sequence>
<dbReference type="OrthoDB" id="292407at2759"/>
<feature type="compositionally biased region" description="Polar residues" evidence="1">
    <location>
        <begin position="231"/>
        <end position="243"/>
    </location>
</feature>
<dbReference type="EMBL" id="CAJJDN010000016">
    <property type="protein sequence ID" value="CAD8062617.1"/>
    <property type="molecule type" value="Genomic_DNA"/>
</dbReference>
<keyword evidence="3" id="KW-1185">Reference proteome</keyword>
<evidence type="ECO:0000313" key="2">
    <source>
        <dbReference type="EMBL" id="CAD8062617.1"/>
    </source>
</evidence>
<protein>
    <submittedName>
        <fullName evidence="2">Uncharacterized protein</fullName>
    </submittedName>
</protein>
<proteinExistence type="predicted"/>
<evidence type="ECO:0000313" key="3">
    <source>
        <dbReference type="Proteomes" id="UP000692954"/>
    </source>
</evidence>
<dbReference type="AlphaFoldDB" id="A0A8S1L562"/>
<name>A0A8S1L562_9CILI</name>
<accession>A0A8S1L562</accession>
<comment type="caution">
    <text evidence="2">The sequence shown here is derived from an EMBL/GenBank/DDBJ whole genome shotgun (WGS) entry which is preliminary data.</text>
</comment>
<organism evidence="2 3">
    <name type="scientific">Paramecium sonneborni</name>
    <dbReference type="NCBI Taxonomy" id="65129"/>
    <lineage>
        <taxon>Eukaryota</taxon>
        <taxon>Sar</taxon>
        <taxon>Alveolata</taxon>
        <taxon>Ciliophora</taxon>
        <taxon>Intramacronucleata</taxon>
        <taxon>Oligohymenophorea</taxon>
        <taxon>Peniculida</taxon>
        <taxon>Parameciidae</taxon>
        <taxon>Paramecium</taxon>
    </lineage>
</organism>
<gene>
    <name evidence="2" type="ORF">PSON_ATCC_30995.1.T0160433</name>
</gene>